<feature type="domain" description="Thiamine pyrophosphate enzyme N-terminal TPP-binding" evidence="6">
    <location>
        <begin position="1"/>
        <end position="115"/>
    </location>
</feature>
<dbReference type="InterPro" id="IPR012001">
    <property type="entry name" value="Thiamin_PyroP_enz_TPP-bd_dom"/>
</dbReference>
<evidence type="ECO:0000313" key="7">
    <source>
        <dbReference type="EMBL" id="GLY68962.1"/>
    </source>
</evidence>
<dbReference type="CDD" id="cd07035">
    <property type="entry name" value="TPP_PYR_POX_like"/>
    <property type="match status" value="1"/>
</dbReference>
<dbReference type="Gene3D" id="3.40.50.970">
    <property type="match status" value="2"/>
</dbReference>
<evidence type="ECO:0000313" key="8">
    <source>
        <dbReference type="Proteomes" id="UP001165136"/>
    </source>
</evidence>
<protein>
    <submittedName>
        <fullName evidence="7">Benzoylformate decarboxylase</fullName>
    </submittedName>
</protein>
<dbReference type="SUPFAM" id="SSF52467">
    <property type="entry name" value="DHS-like NAD/FAD-binding domain"/>
    <property type="match status" value="1"/>
</dbReference>
<feature type="domain" description="Thiamine pyrophosphate enzyme central" evidence="4">
    <location>
        <begin position="195"/>
        <end position="328"/>
    </location>
</feature>
<reference evidence="7" key="1">
    <citation type="submission" date="2023-03" db="EMBL/GenBank/DDBJ databases">
        <title>Amycolatopsis taiwanensis NBRC 103393.</title>
        <authorList>
            <person name="Ichikawa N."/>
            <person name="Sato H."/>
            <person name="Tonouchi N."/>
        </authorList>
    </citation>
    <scope>NUCLEOTIDE SEQUENCE</scope>
    <source>
        <strain evidence="7">NBRC 103393</strain>
    </source>
</reference>
<keyword evidence="8" id="KW-1185">Reference proteome</keyword>
<dbReference type="InterPro" id="IPR011766">
    <property type="entry name" value="TPP_enzyme_TPP-bd"/>
</dbReference>
<dbReference type="Pfam" id="PF00205">
    <property type="entry name" value="TPP_enzyme_M"/>
    <property type="match status" value="1"/>
</dbReference>
<keyword evidence="2 3" id="KW-0786">Thiamine pyrophosphate</keyword>
<dbReference type="InterPro" id="IPR012000">
    <property type="entry name" value="Thiamin_PyroP_enz_cen_dom"/>
</dbReference>
<dbReference type="Proteomes" id="UP001165136">
    <property type="component" value="Unassembled WGS sequence"/>
</dbReference>
<dbReference type="InterPro" id="IPR029035">
    <property type="entry name" value="DHS-like_NAD/FAD-binding_dom"/>
</dbReference>
<dbReference type="PANTHER" id="PTHR18968:SF133">
    <property type="entry name" value="BENZOYLFORMATE DECARBOXYLASE"/>
    <property type="match status" value="1"/>
</dbReference>
<name>A0A9W6VIZ9_9PSEU</name>
<dbReference type="GO" id="GO:0030976">
    <property type="term" value="F:thiamine pyrophosphate binding"/>
    <property type="evidence" value="ECO:0007669"/>
    <property type="project" value="InterPro"/>
</dbReference>
<evidence type="ECO:0000259" key="5">
    <source>
        <dbReference type="Pfam" id="PF02775"/>
    </source>
</evidence>
<evidence type="ECO:0000259" key="6">
    <source>
        <dbReference type="Pfam" id="PF02776"/>
    </source>
</evidence>
<proteinExistence type="inferred from homology"/>
<dbReference type="SUPFAM" id="SSF52518">
    <property type="entry name" value="Thiamin diphosphate-binding fold (THDP-binding)"/>
    <property type="match status" value="2"/>
</dbReference>
<dbReference type="GO" id="GO:0003984">
    <property type="term" value="F:acetolactate synthase activity"/>
    <property type="evidence" value="ECO:0007669"/>
    <property type="project" value="TreeGrafter"/>
</dbReference>
<evidence type="ECO:0000259" key="4">
    <source>
        <dbReference type="Pfam" id="PF00205"/>
    </source>
</evidence>
<comment type="caution">
    <text evidence="7">The sequence shown here is derived from an EMBL/GenBank/DDBJ whole genome shotgun (WGS) entry which is preliminary data.</text>
</comment>
<accession>A0A9W6VIZ9</accession>
<dbReference type="Pfam" id="PF02776">
    <property type="entry name" value="TPP_enzyme_N"/>
    <property type="match status" value="1"/>
</dbReference>
<dbReference type="RefSeq" id="WP_285488719.1">
    <property type="nucleotide sequence ID" value="NZ_BSTI01000014.1"/>
</dbReference>
<feature type="domain" description="Thiamine pyrophosphate enzyme TPP-binding" evidence="5">
    <location>
        <begin position="407"/>
        <end position="549"/>
    </location>
</feature>
<dbReference type="InterPro" id="IPR029061">
    <property type="entry name" value="THDP-binding"/>
</dbReference>
<organism evidence="7 8">
    <name type="scientific">Amycolatopsis taiwanensis</name>
    <dbReference type="NCBI Taxonomy" id="342230"/>
    <lineage>
        <taxon>Bacteria</taxon>
        <taxon>Bacillati</taxon>
        <taxon>Actinomycetota</taxon>
        <taxon>Actinomycetes</taxon>
        <taxon>Pseudonocardiales</taxon>
        <taxon>Pseudonocardiaceae</taxon>
        <taxon>Amycolatopsis</taxon>
    </lineage>
</organism>
<dbReference type="GO" id="GO:0050660">
    <property type="term" value="F:flavin adenine dinucleotide binding"/>
    <property type="evidence" value="ECO:0007669"/>
    <property type="project" value="TreeGrafter"/>
</dbReference>
<dbReference type="Pfam" id="PF02775">
    <property type="entry name" value="TPP_enzyme_C"/>
    <property type="match status" value="1"/>
</dbReference>
<comment type="similarity">
    <text evidence="1 3">Belongs to the TPP enzyme family.</text>
</comment>
<dbReference type="Gene3D" id="3.40.50.1220">
    <property type="entry name" value="TPP-binding domain"/>
    <property type="match status" value="1"/>
</dbReference>
<dbReference type="PANTHER" id="PTHR18968">
    <property type="entry name" value="THIAMINE PYROPHOSPHATE ENZYMES"/>
    <property type="match status" value="1"/>
</dbReference>
<sequence>MTAAARLLETLAEWGIGHVFCCPGTSEIPVLDAIAEAEAQRRSGLPEFVLTTHEAISVSMADGYARASGRIGVAYLHTNVGVANGLAHLYAAQVARSSVAILAGVKGSATLPHRALTTSPRLLETAAPYVGHAWQNLRAEDLLDDVARALWRTTVVPEQPAILTIPQDHLAADPEALSVPVVRRGVRQGPDAEAVRRAIALLLAARRPVVVAGSDVARRGAEAPLERLAERLGAPVFVESRRDLERWAFRTDHPSYAGLFEPGAPLMAECDLLVLAGMPTPLEFSAEVAALPAGVPILHLSEDPAEPGRRYIPVGAVVGDTAAILGELAEGVIEDCAAGALDARRDWLARVRQDGKDRRSRWFAGVPADAEHDEFSAAVAMRNVADVVGGDRLLVLDGVTSTLPLLRFLQRTRADSLFSTASGSLGWGMGAAAGVAMARRERVLAIVGDGVVQFGVPALWTAVRYRLPVTYLVVNNGRYQAVVAGLSKSKGAASARGQYPLTDISGVDISTLARAFGVAATTVDGSAGLRAALGDDLALGPADGPRLIEARVNDQLWQ</sequence>
<evidence type="ECO:0000256" key="1">
    <source>
        <dbReference type="ARBA" id="ARBA00007812"/>
    </source>
</evidence>
<gene>
    <name evidence="7" type="primary">mdlC</name>
    <name evidence="7" type="ORF">Atai01_55810</name>
</gene>
<dbReference type="EMBL" id="BSTI01000014">
    <property type="protein sequence ID" value="GLY68962.1"/>
    <property type="molecule type" value="Genomic_DNA"/>
</dbReference>
<dbReference type="AlphaFoldDB" id="A0A9W6VIZ9"/>
<evidence type="ECO:0000256" key="3">
    <source>
        <dbReference type="RuleBase" id="RU362132"/>
    </source>
</evidence>
<dbReference type="GO" id="GO:0000287">
    <property type="term" value="F:magnesium ion binding"/>
    <property type="evidence" value="ECO:0007669"/>
    <property type="project" value="InterPro"/>
</dbReference>
<dbReference type="InterPro" id="IPR045229">
    <property type="entry name" value="TPP_enz"/>
</dbReference>
<evidence type="ECO:0000256" key="2">
    <source>
        <dbReference type="ARBA" id="ARBA00023052"/>
    </source>
</evidence>